<keyword evidence="1" id="KW-0967">Endosome</keyword>
<keyword evidence="1" id="KW-0968">Cytoplasmic vesicle</keyword>
<dbReference type="GO" id="GO:0007032">
    <property type="term" value="P:endosome organization"/>
    <property type="evidence" value="ECO:0007669"/>
    <property type="project" value="UniProtKB-UniRule"/>
</dbReference>
<dbReference type="PANTHER" id="PTHR22902">
    <property type="entry name" value="SESQUIPEDALIAN"/>
    <property type="match status" value="1"/>
</dbReference>
<dbReference type="AlphaFoldDB" id="A0A9Q0XHI2"/>
<evidence type="ECO:0000256" key="1">
    <source>
        <dbReference type="RuleBase" id="RU369082"/>
    </source>
</evidence>
<dbReference type="InterPro" id="IPR045188">
    <property type="entry name" value="Boi1/Boi2-like"/>
</dbReference>
<organism evidence="3 4">
    <name type="scientific">Phrynocephalus forsythii</name>
    <dbReference type="NCBI Taxonomy" id="171643"/>
    <lineage>
        <taxon>Eukaryota</taxon>
        <taxon>Metazoa</taxon>
        <taxon>Chordata</taxon>
        <taxon>Craniata</taxon>
        <taxon>Vertebrata</taxon>
        <taxon>Euteleostomi</taxon>
        <taxon>Lepidosauria</taxon>
        <taxon>Squamata</taxon>
        <taxon>Bifurcata</taxon>
        <taxon>Unidentata</taxon>
        <taxon>Episquamata</taxon>
        <taxon>Toxicofera</taxon>
        <taxon>Iguania</taxon>
        <taxon>Acrodonta</taxon>
        <taxon>Agamidae</taxon>
        <taxon>Agaminae</taxon>
        <taxon>Phrynocephalus</taxon>
    </lineage>
</organism>
<dbReference type="EMBL" id="JAPFRF010000012">
    <property type="protein sequence ID" value="KAJ7314094.1"/>
    <property type="molecule type" value="Genomic_DNA"/>
</dbReference>
<keyword evidence="1" id="KW-0597">Phosphoprotein</keyword>
<keyword evidence="1" id="KW-0333">Golgi apparatus</keyword>
<dbReference type="GO" id="GO:0001881">
    <property type="term" value="P:receptor recycling"/>
    <property type="evidence" value="ECO:0007669"/>
    <property type="project" value="UniProtKB-UniRule"/>
</dbReference>
<accession>A0A9Q0XHI2</accession>
<dbReference type="PROSITE" id="PS50003">
    <property type="entry name" value="PH_DOMAIN"/>
    <property type="match status" value="1"/>
</dbReference>
<evidence type="ECO:0000259" key="2">
    <source>
        <dbReference type="PROSITE" id="PS50003"/>
    </source>
</evidence>
<dbReference type="GO" id="GO:0005829">
    <property type="term" value="C:cytosol"/>
    <property type="evidence" value="ECO:0007669"/>
    <property type="project" value="GOC"/>
</dbReference>
<reference evidence="3" key="1">
    <citation type="journal article" date="2023" name="DNA Res.">
        <title>Chromosome-level genome assembly of Phrynocephalus forsythii using third-generation DNA sequencing and Hi-C analysis.</title>
        <authorList>
            <person name="Qi Y."/>
            <person name="Zhao W."/>
            <person name="Zhao Y."/>
            <person name="Niu C."/>
            <person name="Cao S."/>
            <person name="Zhang Y."/>
        </authorList>
    </citation>
    <scope>NUCLEOTIDE SEQUENCE</scope>
    <source>
        <tissue evidence="3">Muscle</tissue>
    </source>
</reference>
<dbReference type="GO" id="GO:0030136">
    <property type="term" value="C:clathrin-coated vesicle"/>
    <property type="evidence" value="ECO:0007669"/>
    <property type="project" value="UniProtKB-SubCell"/>
</dbReference>
<gene>
    <name evidence="3" type="ORF">JRQ81_006029</name>
</gene>
<keyword evidence="4" id="KW-1185">Reference proteome</keyword>
<dbReference type="InterPro" id="IPR001849">
    <property type="entry name" value="PH_domain"/>
</dbReference>
<sequence>MHTMKLHISSTMVSSGLEHPPDRQGLLYKKSSRSGSYHPCWCELRGNLLFYRDRSGDRGSVHLIILEGCTVELKESASEPYTFEISYPGGFPGNQSYKMAAENQETMEGWVRALSTAGIGYLRVLVAELEEQFQRVKGQQRPTLEGEQRYFADLNQTPKVVVDMESPNMDFTQFHRELGEDISRVRRMWQEEKRRKQQPKDESLINFG</sequence>
<dbReference type="OrthoDB" id="10261837at2759"/>
<feature type="domain" description="PH" evidence="2">
    <location>
        <begin position="20"/>
        <end position="119"/>
    </location>
</feature>
<dbReference type="GO" id="GO:0005769">
    <property type="term" value="C:early endosome"/>
    <property type="evidence" value="ECO:0007669"/>
    <property type="project" value="UniProtKB-SubCell"/>
</dbReference>
<dbReference type="Pfam" id="PF00169">
    <property type="entry name" value="PH"/>
    <property type="match status" value="1"/>
</dbReference>
<dbReference type="Gene3D" id="2.30.29.30">
    <property type="entry name" value="Pleckstrin-homology domain (PH domain)/Phosphotyrosine-binding domain (PTB)"/>
    <property type="match status" value="1"/>
</dbReference>
<proteinExistence type="inferred from homology"/>
<dbReference type="GO" id="GO:0005802">
    <property type="term" value="C:trans-Golgi network"/>
    <property type="evidence" value="ECO:0007669"/>
    <property type="project" value="UniProtKB-UniRule"/>
</dbReference>
<comment type="subcellular location">
    <subcellularLocation>
        <location evidence="1">Early endosome</location>
    </subcellularLocation>
    <subcellularLocation>
        <location evidence="1">Recycling endosome</location>
    </subcellularLocation>
    <subcellularLocation>
        <location evidence="1">Golgi apparatus</location>
        <location evidence="1">trans-Golgi network</location>
    </subcellularLocation>
    <subcellularLocation>
        <location evidence="1">Cytoplasmic vesicle</location>
        <location evidence="1">Clathrin-coated vesicle</location>
    </subcellularLocation>
</comment>
<protein>
    <recommendedName>
        <fullName evidence="1">Sesquipedalian</fullName>
        <shortName evidence="1">Ses</shortName>
    </recommendedName>
    <alternativeName>
        <fullName evidence="1">PH domain-containing endocytic trafficking adaptor</fullName>
    </alternativeName>
</protein>
<comment type="similarity">
    <text evidence="1">Belongs to the sesquipedalian family.</text>
</comment>
<comment type="function">
    <text evidence="1">Plays a role in endocytic trafficking. Required for receptor recycling from endosomes, both to the trans-Golgi network and the plasma membrane.</text>
</comment>
<dbReference type="GO" id="GO:0042147">
    <property type="term" value="P:retrograde transport, endosome to Golgi"/>
    <property type="evidence" value="ECO:0007669"/>
    <property type="project" value="UniProtKB-UniRule"/>
</dbReference>
<dbReference type="SUPFAM" id="SSF50729">
    <property type="entry name" value="PH domain-like"/>
    <property type="match status" value="1"/>
</dbReference>
<dbReference type="PANTHER" id="PTHR22902:SF53">
    <property type="entry name" value="INOSITOL PHOSPHATASE INTERACTING PROTEIN, ISOFORM A"/>
    <property type="match status" value="1"/>
</dbReference>
<dbReference type="GO" id="GO:0055037">
    <property type="term" value="C:recycling endosome"/>
    <property type="evidence" value="ECO:0007669"/>
    <property type="project" value="UniProtKB-SubCell"/>
</dbReference>
<comment type="caution">
    <text evidence="3">The sequence shown here is derived from an EMBL/GenBank/DDBJ whole genome shotgun (WGS) entry which is preliminary data.</text>
</comment>
<dbReference type="SMART" id="SM00233">
    <property type="entry name" value="PH"/>
    <property type="match status" value="1"/>
</dbReference>
<evidence type="ECO:0000313" key="4">
    <source>
        <dbReference type="Proteomes" id="UP001142489"/>
    </source>
</evidence>
<dbReference type="Proteomes" id="UP001142489">
    <property type="component" value="Unassembled WGS sequence"/>
</dbReference>
<evidence type="ECO:0000313" key="3">
    <source>
        <dbReference type="EMBL" id="KAJ7314094.1"/>
    </source>
</evidence>
<name>A0A9Q0XHI2_9SAUR</name>
<dbReference type="InterPro" id="IPR011993">
    <property type="entry name" value="PH-like_dom_sf"/>
</dbReference>